<evidence type="ECO:0008006" key="10">
    <source>
        <dbReference type="Google" id="ProtNLM"/>
    </source>
</evidence>
<dbReference type="GeneID" id="9524859"/>
<feature type="compositionally biased region" description="Low complexity" evidence="7">
    <location>
        <begin position="1425"/>
        <end position="1447"/>
    </location>
</feature>
<evidence type="ECO:0000256" key="2">
    <source>
        <dbReference type="ARBA" id="ARBA00022441"/>
    </source>
</evidence>
<gene>
    <name evidence="8" type="ORF">ARB_03448</name>
</gene>
<feature type="coiled-coil region" evidence="6">
    <location>
        <begin position="947"/>
        <end position="1058"/>
    </location>
</feature>
<keyword evidence="5 6" id="KW-0175">Coiled coil</keyword>
<dbReference type="InterPro" id="IPR015915">
    <property type="entry name" value="Kelch-typ_b-propeller"/>
</dbReference>
<feature type="compositionally biased region" description="Low complexity" evidence="7">
    <location>
        <begin position="575"/>
        <end position="622"/>
    </location>
</feature>
<dbReference type="eggNOG" id="KOG0379">
    <property type="taxonomic scope" value="Eukaryota"/>
</dbReference>
<feature type="coiled-coil region" evidence="6">
    <location>
        <begin position="879"/>
        <end position="920"/>
    </location>
</feature>
<organism evidence="8 9">
    <name type="scientific">Arthroderma benhamiae (strain ATCC MYA-4681 / CBS 112371)</name>
    <name type="common">Trichophyton mentagrophytes</name>
    <dbReference type="NCBI Taxonomy" id="663331"/>
    <lineage>
        <taxon>Eukaryota</taxon>
        <taxon>Fungi</taxon>
        <taxon>Dikarya</taxon>
        <taxon>Ascomycota</taxon>
        <taxon>Pezizomycotina</taxon>
        <taxon>Eurotiomycetes</taxon>
        <taxon>Eurotiomycetidae</taxon>
        <taxon>Onygenales</taxon>
        <taxon>Arthrodermataceae</taxon>
        <taxon>Trichophyton</taxon>
    </lineage>
</organism>
<keyword evidence="2" id="KW-0880">Kelch repeat</keyword>
<evidence type="ECO:0000313" key="8">
    <source>
        <dbReference type="EMBL" id="EFE30106.1"/>
    </source>
</evidence>
<keyword evidence="9" id="KW-1185">Reference proteome</keyword>
<dbReference type="SUPFAM" id="SSF117281">
    <property type="entry name" value="Kelch motif"/>
    <property type="match status" value="1"/>
</dbReference>
<dbReference type="Gene3D" id="2.120.10.80">
    <property type="entry name" value="Kelch-type beta propeller"/>
    <property type="match status" value="2"/>
</dbReference>
<dbReference type="Proteomes" id="UP000008866">
    <property type="component" value="Unassembled WGS sequence"/>
</dbReference>
<evidence type="ECO:0000256" key="5">
    <source>
        <dbReference type="ARBA" id="ARBA00023054"/>
    </source>
</evidence>
<feature type="compositionally biased region" description="Basic and acidic residues" evidence="7">
    <location>
        <begin position="99"/>
        <end position="110"/>
    </location>
</feature>
<feature type="compositionally biased region" description="Polar residues" evidence="7">
    <location>
        <begin position="1534"/>
        <end position="1551"/>
    </location>
</feature>
<feature type="compositionally biased region" description="Polar residues" evidence="7">
    <location>
        <begin position="640"/>
        <end position="666"/>
    </location>
</feature>
<dbReference type="OMA" id="CIGYIPA"/>
<accession>D4B4Q8</accession>
<keyword evidence="4" id="KW-0677">Repeat</keyword>
<evidence type="ECO:0000313" key="9">
    <source>
        <dbReference type="Proteomes" id="UP000008866"/>
    </source>
</evidence>
<dbReference type="FunFam" id="2.120.10.80:FF:000049">
    <property type="entry name" value="Cell polarity protein (Tea1)"/>
    <property type="match status" value="1"/>
</dbReference>
<dbReference type="STRING" id="663331.D4B4Q8"/>
<reference evidence="9" key="1">
    <citation type="journal article" date="2011" name="Genome Biol.">
        <title>Comparative and functional genomics provide insights into the pathogenicity of dermatophytic fungi.</title>
        <authorList>
            <person name="Burmester A."/>
            <person name="Shelest E."/>
            <person name="Gloeckner G."/>
            <person name="Heddergott C."/>
            <person name="Schindler S."/>
            <person name="Staib P."/>
            <person name="Heidel A."/>
            <person name="Felder M."/>
            <person name="Petzold A."/>
            <person name="Szafranski K."/>
            <person name="Feuermann M."/>
            <person name="Pedruzzi I."/>
            <person name="Priebe S."/>
            <person name="Groth M."/>
            <person name="Winkler R."/>
            <person name="Li W."/>
            <person name="Kniemeyer O."/>
            <person name="Schroeckh V."/>
            <person name="Hertweck C."/>
            <person name="Hube B."/>
            <person name="White T.C."/>
            <person name="Platzer M."/>
            <person name="Guthke R."/>
            <person name="Heitman J."/>
            <person name="Woestemeyer J."/>
            <person name="Zipfel P.F."/>
            <person name="Monod M."/>
            <person name="Brakhage A.A."/>
        </authorList>
    </citation>
    <scope>NUCLEOTIDE SEQUENCE [LARGE SCALE GENOMIC DNA]</scope>
    <source>
        <strain evidence="9">ATCC MYA-4681 / CBS 112371</strain>
    </source>
</reference>
<evidence type="ECO:0000256" key="1">
    <source>
        <dbReference type="ARBA" id="ARBA00004496"/>
    </source>
</evidence>
<dbReference type="HOGENOM" id="CLU_002697_1_0_1"/>
<feature type="compositionally biased region" description="Polar residues" evidence="7">
    <location>
        <begin position="38"/>
        <end position="50"/>
    </location>
</feature>
<name>D4B4Q8_ARTBC</name>
<proteinExistence type="predicted"/>
<evidence type="ECO:0000256" key="7">
    <source>
        <dbReference type="SAM" id="MobiDB-lite"/>
    </source>
</evidence>
<keyword evidence="3" id="KW-0963">Cytoplasm</keyword>
<feature type="region of interest" description="Disordered" evidence="7">
    <location>
        <begin position="836"/>
        <end position="863"/>
    </location>
</feature>
<feature type="compositionally biased region" description="Polar residues" evidence="7">
    <location>
        <begin position="1413"/>
        <end position="1424"/>
    </location>
</feature>
<evidence type="ECO:0000256" key="4">
    <source>
        <dbReference type="ARBA" id="ARBA00022737"/>
    </source>
</evidence>
<dbReference type="PANTHER" id="PTHR46093">
    <property type="entry name" value="ACYL-COA-BINDING DOMAIN-CONTAINING PROTEIN 5"/>
    <property type="match status" value="1"/>
</dbReference>
<feature type="compositionally biased region" description="Basic and acidic residues" evidence="7">
    <location>
        <begin position="623"/>
        <end position="639"/>
    </location>
</feature>
<dbReference type="KEGG" id="abe:ARB_03448"/>
<dbReference type="InterPro" id="IPR006652">
    <property type="entry name" value="Kelch_1"/>
</dbReference>
<dbReference type="GO" id="GO:0005737">
    <property type="term" value="C:cytoplasm"/>
    <property type="evidence" value="ECO:0007669"/>
    <property type="project" value="UniProtKB-SubCell"/>
</dbReference>
<feature type="region of interest" description="Disordered" evidence="7">
    <location>
        <begin position="1413"/>
        <end position="1460"/>
    </location>
</feature>
<feature type="region of interest" description="Disordered" evidence="7">
    <location>
        <begin position="1182"/>
        <end position="1206"/>
    </location>
</feature>
<feature type="region of interest" description="Disordered" evidence="7">
    <location>
        <begin position="1"/>
        <end position="57"/>
    </location>
</feature>
<feature type="coiled-coil region" evidence="6">
    <location>
        <begin position="1096"/>
        <end position="1165"/>
    </location>
</feature>
<feature type="compositionally biased region" description="Low complexity" evidence="7">
    <location>
        <begin position="684"/>
        <end position="694"/>
    </location>
</feature>
<feature type="region of interest" description="Disordered" evidence="7">
    <location>
        <begin position="476"/>
        <end position="704"/>
    </location>
</feature>
<comment type="subcellular location">
    <subcellularLocation>
        <location evidence="1">Cytoplasm</location>
    </subcellularLocation>
</comment>
<feature type="compositionally biased region" description="Low complexity" evidence="7">
    <location>
        <begin position="13"/>
        <end position="22"/>
    </location>
</feature>
<dbReference type="EMBL" id="ABSU01000034">
    <property type="protein sequence ID" value="EFE30106.1"/>
    <property type="molecule type" value="Genomic_DNA"/>
</dbReference>
<dbReference type="Pfam" id="PF24681">
    <property type="entry name" value="Kelch_KLHDC2_KLHL20_DRC7"/>
    <property type="match status" value="1"/>
</dbReference>
<feature type="region of interest" description="Disordered" evidence="7">
    <location>
        <begin position="71"/>
        <end position="127"/>
    </location>
</feature>
<evidence type="ECO:0000256" key="3">
    <source>
        <dbReference type="ARBA" id="ARBA00022490"/>
    </source>
</evidence>
<dbReference type="SMART" id="SM00612">
    <property type="entry name" value="Kelch"/>
    <property type="match status" value="2"/>
</dbReference>
<protein>
    <recommendedName>
        <fullName evidence="10">Cell polarity protein (Tea1)</fullName>
    </recommendedName>
</protein>
<comment type="caution">
    <text evidence="8">The sequence shown here is derived from an EMBL/GenBank/DDBJ whole genome shotgun (WGS) entry which is preliminary data.</text>
</comment>
<feature type="coiled-coil region" evidence="6">
    <location>
        <begin position="1261"/>
        <end position="1295"/>
    </location>
</feature>
<feature type="region of interest" description="Disordered" evidence="7">
    <location>
        <begin position="1520"/>
        <end position="1560"/>
    </location>
</feature>
<dbReference type="PANTHER" id="PTHR46093:SF18">
    <property type="entry name" value="FIBRONECTIN TYPE-III DOMAIN-CONTAINING PROTEIN"/>
    <property type="match status" value="1"/>
</dbReference>
<feature type="coiled-coil region" evidence="6">
    <location>
        <begin position="1332"/>
        <end position="1398"/>
    </location>
</feature>
<sequence length="1560" mass="172448">MSFFFKSSKKNQHQNQSQTQSHALNHNQPAPSGAATRNIHTSEGTGSVPTSSLSSSLNGIREIEKDVEPVQQFGPSTGPIPAPGQVNSSSAGPVQLPNVRRDRADSEPKVLRSQPVNGIQAPSAPNHALYPWSQRRMNFPSPQLTPFPRYGAAINAIASAEGDIYLMGGLVDGSTVKGDLWMIENSGNNSTCFPISPVTEGPGPRVGHASLLVGNALIVYGGDTKIHDNDTLDDTLYFLNTCEYNEAALNIFMDPSRQWSCAASPGPRPPGRYGHSLNLLGSKIYVFGGQVEGFFFNDLLAFDLNAMNNPGNKWEFLLRNSHDDGPPVGQVPPARTNHTMVTFNDKLYLFGGTNGVQWFNDVWAYDPRGNSWTQIDYVGFTPTPREGHAATLVGDVMYVFGGRTEEGVDLGDLIAFRISIRRWYSFHNMGPAPSPRSGHSMTTLGKNIIVLAGEPSSAPRDPMELGLVYVLDTTKIRYPNDQPTSPTGERPPPRRVAQNERAGGQSGRTSREAQHVIPDAQRRGPPGPARDPNGSPAGGSRLPRASIAQTPAGPPPSGQAPHPRTNAIPSQAKKQQQQQPPHQQQSQQQTQQHPHQQMQQQTQQHQQQPSSGKPDRSISSSSDHSRPSEKDRQHSRDTSVHGSNRGTRESSPMTAATRQQHSSSRLSARAMEAGEAAPMVTPARQRSLRQQRQQNSIDSVDDSILASENRAYRNSRSLADEPRSPRLTAHQEALIKELETMKTKNAWYVSELALARKAGYTPSSTPGTFEERSVDAFNEGDRPLVEMLLAMKTELAKMQANVDRQASIASKRVAEVEHQRDIALNEAAYARARLAAHGGGGGSQGGTPMSEMSNRDLDESNSQRTTEITRRLALSLTVQNELKAKVESLSLELQEEKRAKELAEELHEMTNKRLTELELQNNPLELESMRVELHQIQSSYREEAAARSEAEAALKMLQVDYAELAEKHEDISSRMENHGLNVVSLRDAVQASVAKAELMERKLEEERQHRDTVERKLLQLRAEHEERTNELENTARRLKEAEELADTHAKEAESHKIALLSGFDRVVSRGSDKGSSLADQRVAVLQSQVERANELVKTSQLAADSAAEKLRRAEERIAGLEAYQEQSSREGLQLRRQLQAALKENQTLSIENRDVKAQLENQQRDTNALAIQHGALKDLLGERGVNMSDSRRSPLLDSPGSRYGTPEQNRLRELEQQLQSSLKAHEETKSSFEYREQEVGRAYNEKLEQLENDYQSAVHYVKGTEKMLKRMKEELAKYKSQTAKLQAELAEVSNNPEAGASREAPAPAEWEAERDTLHQSISDLQSSTAASISSLENKLLAVQAELASVQKKYDESRNEQEALQAELSSTTEKGMRDLEQLKKENLLLESRAMDAEKKVSMLLDQVESSVTNYRRQSQQVANSMNSNGANLSRNASNASSAANANHTNRSRADSNVSQDDTLLNHRGSLALDSLANELDALRSHWETANRSYRISTQFDFDQTPTKETYGEGLSDSLANWRRRLDEEEARADEPSSSQHQQSSTIPTSQAAQPIAAGNIL</sequence>
<evidence type="ECO:0000256" key="6">
    <source>
        <dbReference type="SAM" id="Coils"/>
    </source>
</evidence>
<dbReference type="RefSeq" id="XP_003010746.1">
    <property type="nucleotide sequence ID" value="XM_003010700.1"/>
</dbReference>